<evidence type="ECO:0000313" key="3">
    <source>
        <dbReference type="EMBL" id="NOU99133.1"/>
    </source>
</evidence>
<organism evidence="3 4">
    <name type="scientific">Paenibacillus planticolens</name>
    <dbReference type="NCBI Taxonomy" id="2654976"/>
    <lineage>
        <taxon>Bacteria</taxon>
        <taxon>Bacillati</taxon>
        <taxon>Bacillota</taxon>
        <taxon>Bacilli</taxon>
        <taxon>Bacillales</taxon>
        <taxon>Paenibacillaceae</taxon>
        <taxon>Paenibacillus</taxon>
    </lineage>
</organism>
<dbReference type="EMBL" id="WHNZ01000012">
    <property type="protein sequence ID" value="NOU99133.1"/>
    <property type="molecule type" value="Genomic_DNA"/>
</dbReference>
<gene>
    <name evidence="3" type="ORF">GC097_03730</name>
</gene>
<keyword evidence="1" id="KW-1133">Transmembrane helix</keyword>
<protein>
    <submittedName>
        <fullName evidence="3">Lipase</fullName>
    </submittedName>
</protein>
<keyword evidence="1" id="KW-0812">Transmembrane</keyword>
<comment type="caution">
    <text evidence="3">The sequence shown here is derived from an EMBL/GenBank/DDBJ whole genome shotgun (WGS) entry which is preliminary data.</text>
</comment>
<dbReference type="Proteomes" id="UP000618579">
    <property type="component" value="Unassembled WGS sequence"/>
</dbReference>
<dbReference type="Pfam" id="PF13472">
    <property type="entry name" value="Lipase_GDSL_2"/>
    <property type="match status" value="1"/>
</dbReference>
<dbReference type="Gene3D" id="3.40.50.1110">
    <property type="entry name" value="SGNH hydrolase"/>
    <property type="match status" value="1"/>
</dbReference>
<dbReference type="SUPFAM" id="SSF52266">
    <property type="entry name" value="SGNH hydrolase"/>
    <property type="match status" value="1"/>
</dbReference>
<accession>A0ABX1ZK22</accession>
<keyword evidence="4" id="KW-1185">Reference proteome</keyword>
<proteinExistence type="predicted"/>
<dbReference type="PANTHER" id="PTHR30383:SF27">
    <property type="entry name" value="SPORE GERMINATION LIPASE LIPC"/>
    <property type="match status" value="1"/>
</dbReference>
<name>A0ABX1ZK22_9BACL</name>
<dbReference type="InterPro" id="IPR036514">
    <property type="entry name" value="SGNH_hydro_sf"/>
</dbReference>
<evidence type="ECO:0000313" key="4">
    <source>
        <dbReference type="Proteomes" id="UP000618579"/>
    </source>
</evidence>
<dbReference type="PANTHER" id="PTHR30383">
    <property type="entry name" value="THIOESTERASE 1/PROTEASE 1/LYSOPHOSPHOLIPASE L1"/>
    <property type="match status" value="1"/>
</dbReference>
<reference evidence="3 4" key="1">
    <citation type="submission" date="2019-10" db="EMBL/GenBank/DDBJ databases">
        <title>Description of Paenibacillus pedi sp. nov.</title>
        <authorList>
            <person name="Carlier A."/>
            <person name="Qi S."/>
        </authorList>
    </citation>
    <scope>NUCLEOTIDE SEQUENCE [LARGE SCALE GENOMIC DNA]</scope>
    <source>
        <strain evidence="3 4">LMG 31457</strain>
    </source>
</reference>
<dbReference type="InterPro" id="IPR013830">
    <property type="entry name" value="SGNH_hydro"/>
</dbReference>
<sequence length="297" mass="32847">MQRLQIYSRSYTLRVNYAIYSQEGTTLRSSRFIWGAIGLTASITTIVFAVGFAYAANQIWFPKASGTLQLATEAPKKETMIESKAKLQIVALGDSLTAGTGDNTGKGYVGRVREKLEQETGKPVFVLNNLAIPGYKSDQLLADLSLKKTQDALAQADIILLTIGGNDIFAGGEGLFQGENQTEFNPEAAVGRVAPALDKMDKILQAINKANSKATVLYVGLYHPFLDLDPKREGSLIVQRWNNGVFEMMNRYPQMVIVPTYDLFEQNLIKYLSSGDHFHPNGDGYERIADRIIQILK</sequence>
<evidence type="ECO:0000256" key="1">
    <source>
        <dbReference type="SAM" id="Phobius"/>
    </source>
</evidence>
<dbReference type="InterPro" id="IPR051532">
    <property type="entry name" value="Ester_Hydrolysis_Enzymes"/>
</dbReference>
<feature type="domain" description="SGNH hydrolase-type esterase" evidence="2">
    <location>
        <begin position="91"/>
        <end position="287"/>
    </location>
</feature>
<feature type="transmembrane region" description="Helical" evidence="1">
    <location>
        <begin position="32"/>
        <end position="55"/>
    </location>
</feature>
<keyword evidence="1" id="KW-0472">Membrane</keyword>
<evidence type="ECO:0000259" key="2">
    <source>
        <dbReference type="Pfam" id="PF13472"/>
    </source>
</evidence>